<dbReference type="SMART" id="SM00220">
    <property type="entry name" value="S_TKc"/>
    <property type="match status" value="1"/>
</dbReference>
<dbReference type="Pfam" id="PF00069">
    <property type="entry name" value="Pkinase"/>
    <property type="match status" value="1"/>
</dbReference>
<evidence type="ECO:0000313" key="3">
    <source>
        <dbReference type="EMBL" id="QHU21817.1"/>
    </source>
</evidence>
<reference evidence="3" key="1">
    <citation type="journal article" date="2020" name="Nature">
        <title>Giant virus diversity and host interactions through global metagenomics.</title>
        <authorList>
            <person name="Schulz F."/>
            <person name="Roux S."/>
            <person name="Paez-Espino D."/>
            <person name="Jungbluth S."/>
            <person name="Walsh D.A."/>
            <person name="Denef V.J."/>
            <person name="McMahon K.D."/>
            <person name="Konstantinidis K.T."/>
            <person name="Eloe-Fadrosh E.A."/>
            <person name="Kyrpides N.C."/>
            <person name="Woyke T."/>
        </authorList>
    </citation>
    <scope>NUCLEOTIDE SEQUENCE</scope>
    <source>
        <strain evidence="3">GVMAG-S-3300013286-35</strain>
    </source>
</reference>
<dbReference type="SUPFAM" id="SSF48403">
    <property type="entry name" value="Ankyrin repeat"/>
    <property type="match status" value="1"/>
</dbReference>
<dbReference type="PROSITE" id="PS50011">
    <property type="entry name" value="PROTEIN_KINASE_DOM"/>
    <property type="match status" value="1"/>
</dbReference>
<dbReference type="PROSITE" id="PS50297">
    <property type="entry name" value="ANK_REP_REGION"/>
    <property type="match status" value="1"/>
</dbReference>
<dbReference type="InterPro" id="IPR000719">
    <property type="entry name" value="Prot_kinase_dom"/>
</dbReference>
<evidence type="ECO:0000259" key="2">
    <source>
        <dbReference type="PROSITE" id="PS50011"/>
    </source>
</evidence>
<protein>
    <recommendedName>
        <fullName evidence="2">Protein kinase domain-containing protein</fullName>
    </recommendedName>
</protein>
<proteinExistence type="predicted"/>
<dbReference type="GO" id="GO:0005524">
    <property type="term" value="F:ATP binding"/>
    <property type="evidence" value="ECO:0007669"/>
    <property type="project" value="InterPro"/>
</dbReference>
<dbReference type="PROSITE" id="PS50088">
    <property type="entry name" value="ANK_REPEAT"/>
    <property type="match status" value="1"/>
</dbReference>
<dbReference type="Gene3D" id="1.25.40.20">
    <property type="entry name" value="Ankyrin repeat-containing domain"/>
    <property type="match status" value="1"/>
</dbReference>
<sequence>MEPLAQDKIDAIVAMPVESLQKISEGGFGVTYKLNFEGKAYLRKDIRFYDSFTKWSYHTEVKYLKHASSHPAYAFVQSTPYFYGSAIKGEFGYIVEEVLYGTTLDTVLDKRFLTEEEADFIIQTLDYYISHVFHRLLKTLHLDIKPENIFLRMHHNKIIQVVLLDLGISRTVGEYGIPSGTAAYLHENTLKAMRAQAPIVHTSDLNNHALRRTTNFIYGAVAPEAAIEMLFPAALTPRPWEHDITTSLTNALCFATLLDSKIFISYLLNIPEVNINGVSSEGKTALTVAKENGDAETVTYLTEHGAQKGGRQERVRSGSGKRKTRRRNGSKRKTHSHI</sequence>
<dbReference type="InterPro" id="IPR002110">
    <property type="entry name" value="Ankyrin_rpt"/>
</dbReference>
<dbReference type="GO" id="GO:0004672">
    <property type="term" value="F:protein kinase activity"/>
    <property type="evidence" value="ECO:0007669"/>
    <property type="project" value="InterPro"/>
</dbReference>
<feature type="domain" description="Protein kinase" evidence="2">
    <location>
        <begin position="17"/>
        <end position="338"/>
    </location>
</feature>
<accession>A0A6C0KYS2</accession>
<dbReference type="SUPFAM" id="SSF56112">
    <property type="entry name" value="Protein kinase-like (PK-like)"/>
    <property type="match status" value="1"/>
</dbReference>
<name>A0A6C0KYS2_9ZZZZ</name>
<dbReference type="InterPro" id="IPR036770">
    <property type="entry name" value="Ankyrin_rpt-contain_sf"/>
</dbReference>
<evidence type="ECO:0000256" key="1">
    <source>
        <dbReference type="SAM" id="MobiDB-lite"/>
    </source>
</evidence>
<dbReference type="EMBL" id="MN740992">
    <property type="protein sequence ID" value="QHU21817.1"/>
    <property type="molecule type" value="Genomic_DNA"/>
</dbReference>
<dbReference type="InterPro" id="IPR011009">
    <property type="entry name" value="Kinase-like_dom_sf"/>
</dbReference>
<organism evidence="3">
    <name type="scientific">viral metagenome</name>
    <dbReference type="NCBI Taxonomy" id="1070528"/>
    <lineage>
        <taxon>unclassified sequences</taxon>
        <taxon>metagenomes</taxon>
        <taxon>organismal metagenomes</taxon>
    </lineage>
</organism>
<feature type="compositionally biased region" description="Basic residues" evidence="1">
    <location>
        <begin position="319"/>
        <end position="338"/>
    </location>
</feature>
<feature type="region of interest" description="Disordered" evidence="1">
    <location>
        <begin position="302"/>
        <end position="338"/>
    </location>
</feature>
<dbReference type="AlphaFoldDB" id="A0A6C0KYS2"/>
<dbReference type="Gene3D" id="1.10.510.10">
    <property type="entry name" value="Transferase(Phosphotransferase) domain 1"/>
    <property type="match status" value="1"/>
</dbReference>